<dbReference type="EMBL" id="STGY01000028">
    <property type="protein sequence ID" value="THV42234.1"/>
    <property type="molecule type" value="Genomic_DNA"/>
</dbReference>
<feature type="region of interest" description="Disordered" evidence="1">
    <location>
        <begin position="26"/>
        <end position="47"/>
    </location>
</feature>
<dbReference type="InterPro" id="IPR025959">
    <property type="entry name" value="Winged_HTH_dom"/>
</dbReference>
<evidence type="ECO:0000256" key="1">
    <source>
        <dbReference type="SAM" id="MobiDB-lite"/>
    </source>
</evidence>
<dbReference type="Proteomes" id="UP000308760">
    <property type="component" value="Unassembled WGS sequence"/>
</dbReference>
<dbReference type="AlphaFoldDB" id="A0A4S8QND3"/>
<dbReference type="OrthoDB" id="8479510at2"/>
<comment type="caution">
    <text evidence="3">The sequence shown here is derived from an EMBL/GenBank/DDBJ whole genome shotgun (WGS) entry which is preliminary data.</text>
</comment>
<keyword evidence="4" id="KW-1185">Reference proteome</keyword>
<sequence>MPALLTGSPLRRVRTGANRDAFTMPRRAQAAGRISRTQHNEPDRTRSSAERLFGVSFTEQGMGKLLRRVGFSFQRPDIGLSFAVDVARAFPSDAPEAEPMVQGRSLVDGMDTSPTHQLMLSISSMLAARRSGRQTTSDTSLHLIEPKSTSVRESM</sequence>
<organism evidence="3 4">
    <name type="scientific">Glycomyces buryatensis</name>
    <dbReference type="NCBI Taxonomy" id="2570927"/>
    <lineage>
        <taxon>Bacteria</taxon>
        <taxon>Bacillati</taxon>
        <taxon>Actinomycetota</taxon>
        <taxon>Actinomycetes</taxon>
        <taxon>Glycomycetales</taxon>
        <taxon>Glycomycetaceae</taxon>
        <taxon>Glycomyces</taxon>
    </lineage>
</organism>
<proteinExistence type="predicted"/>
<evidence type="ECO:0000313" key="4">
    <source>
        <dbReference type="Proteomes" id="UP000308760"/>
    </source>
</evidence>
<reference evidence="3 4" key="2">
    <citation type="submission" date="2019-05" db="EMBL/GenBank/DDBJ databases">
        <title>Glycomyces buryatensis sp. nov.</title>
        <authorList>
            <person name="Nikitina E."/>
        </authorList>
    </citation>
    <scope>NUCLEOTIDE SEQUENCE [LARGE SCALE GENOMIC DNA]</scope>
    <source>
        <strain evidence="3 4">18</strain>
    </source>
</reference>
<evidence type="ECO:0000259" key="2">
    <source>
        <dbReference type="Pfam" id="PF13592"/>
    </source>
</evidence>
<feature type="domain" description="Winged helix-turn helix" evidence="2">
    <location>
        <begin position="50"/>
        <end position="76"/>
    </location>
</feature>
<feature type="region of interest" description="Disordered" evidence="1">
    <location>
        <begin position="129"/>
        <end position="155"/>
    </location>
</feature>
<dbReference type="Pfam" id="PF13592">
    <property type="entry name" value="HTH_33"/>
    <property type="match status" value="1"/>
</dbReference>
<protein>
    <submittedName>
        <fullName evidence="3">Winged helix-turn-helix domain-containing protein</fullName>
    </submittedName>
</protein>
<feature type="compositionally biased region" description="Basic and acidic residues" evidence="1">
    <location>
        <begin position="38"/>
        <end position="47"/>
    </location>
</feature>
<gene>
    <name evidence="3" type="ORF">FAB82_07450</name>
</gene>
<name>A0A4S8QND3_9ACTN</name>
<accession>A0A4S8QND3</accession>
<evidence type="ECO:0000313" key="3">
    <source>
        <dbReference type="EMBL" id="THV42234.1"/>
    </source>
</evidence>
<reference evidence="4" key="1">
    <citation type="submission" date="2019-04" db="EMBL/GenBank/DDBJ databases">
        <title>Nocardioides xinjiangensis sp. nov.</title>
        <authorList>
            <person name="Liu S."/>
        </authorList>
    </citation>
    <scope>NUCLEOTIDE SEQUENCE [LARGE SCALE GENOMIC DNA]</scope>
    <source>
        <strain evidence="4">18</strain>
    </source>
</reference>